<dbReference type="PANTHER" id="PTHR43162">
    <property type="match status" value="1"/>
</dbReference>
<dbReference type="InterPro" id="IPR051604">
    <property type="entry name" value="Ergot_Alk_Oxidoreductase"/>
</dbReference>
<sequence length="315" mass="34618">MTANDNSGTNPILVTGATGRHGNTGEYLVRRLREEGRAVRVLARTPGERTERLAALGAEIVRGDLHDRRTLVPALADVDLAYFTYPIDAGVIPAAANYAAAVREVGRYPRTVVMSMGPSHPESPSSLGRAQWLAEEILDWAGLDLLILRVFALFHENLKILHSRSIREQGLIRNSFGPERVGWISGRDAAELALAGLLHPERFSGQVVDVKGAEELSHVEIASLLSQLAERPVRYEPATREQWRQDLVELSQVEGEDVVNPAMAQHISSVGDMVARAGRTMGSDRAVLRALIGREPITVSEFLKTNLDRWFPVSV</sequence>
<dbReference type="STRING" id="134601.AFA91_28440"/>
<dbReference type="InterPro" id="IPR036291">
    <property type="entry name" value="NAD(P)-bd_dom_sf"/>
</dbReference>
<dbReference type="Proteomes" id="UP000062255">
    <property type="component" value="Chromosome"/>
</dbReference>
<dbReference type="OrthoDB" id="285016at2"/>
<dbReference type="Pfam" id="PF05368">
    <property type="entry name" value="NmrA"/>
    <property type="match status" value="1"/>
</dbReference>
<dbReference type="RefSeq" id="WP_049747640.1">
    <property type="nucleotide sequence ID" value="NZ_CP012150.1"/>
</dbReference>
<reference evidence="2 3" key="1">
    <citation type="submission" date="2015-07" db="EMBL/GenBank/DDBJ databases">
        <title>Complete genome sequence of Mycobacterium goodii X7B, a facultative thermophilic biodesulfurizing bacterium.</title>
        <authorList>
            <person name="Yu B."/>
            <person name="Li F."/>
            <person name="Xu P."/>
        </authorList>
    </citation>
    <scope>NUCLEOTIDE SEQUENCE [LARGE SCALE GENOMIC DNA]</scope>
    <source>
        <strain evidence="2 3">X7B</strain>
    </source>
</reference>
<dbReference type="Gene3D" id="3.90.25.10">
    <property type="entry name" value="UDP-galactose 4-epimerase, domain 1"/>
    <property type="match status" value="1"/>
</dbReference>
<evidence type="ECO:0000313" key="2">
    <source>
        <dbReference type="EMBL" id="AKS35182.1"/>
    </source>
</evidence>
<dbReference type="EMBL" id="CP012150">
    <property type="protein sequence ID" value="AKS35182.1"/>
    <property type="molecule type" value="Genomic_DNA"/>
</dbReference>
<dbReference type="InterPro" id="IPR008030">
    <property type="entry name" value="NmrA-like"/>
</dbReference>
<feature type="domain" description="NmrA-like" evidence="1">
    <location>
        <begin position="10"/>
        <end position="253"/>
    </location>
</feature>
<protein>
    <submittedName>
        <fullName evidence="2">NmrA family transcriptional regulator</fullName>
    </submittedName>
</protein>
<organism evidence="2 3">
    <name type="scientific">Mycolicibacterium goodii</name>
    <name type="common">Mycobacterium goodii</name>
    <dbReference type="NCBI Taxonomy" id="134601"/>
    <lineage>
        <taxon>Bacteria</taxon>
        <taxon>Bacillati</taxon>
        <taxon>Actinomycetota</taxon>
        <taxon>Actinomycetes</taxon>
        <taxon>Mycobacteriales</taxon>
        <taxon>Mycobacteriaceae</taxon>
        <taxon>Mycolicibacterium</taxon>
    </lineage>
</organism>
<dbReference type="PANTHER" id="PTHR43162:SF1">
    <property type="entry name" value="PRESTALK A DIFFERENTIATION PROTEIN A"/>
    <property type="match status" value="1"/>
</dbReference>
<gene>
    <name evidence="2" type="ORF">AFA91_28440</name>
</gene>
<accession>A0A0K0XCV1</accession>
<dbReference type="PATRIC" id="fig|134601.6.peg.5875"/>
<dbReference type="Gene3D" id="3.40.50.720">
    <property type="entry name" value="NAD(P)-binding Rossmann-like Domain"/>
    <property type="match status" value="1"/>
</dbReference>
<dbReference type="KEGG" id="mgo:AFA91_28440"/>
<proteinExistence type="predicted"/>
<evidence type="ECO:0000313" key="3">
    <source>
        <dbReference type="Proteomes" id="UP000062255"/>
    </source>
</evidence>
<evidence type="ECO:0000259" key="1">
    <source>
        <dbReference type="Pfam" id="PF05368"/>
    </source>
</evidence>
<name>A0A0K0XCV1_MYCGD</name>
<dbReference type="SUPFAM" id="SSF51735">
    <property type="entry name" value="NAD(P)-binding Rossmann-fold domains"/>
    <property type="match status" value="1"/>
</dbReference>
<dbReference type="AlphaFoldDB" id="A0A0K0XCV1"/>